<evidence type="ECO:0000256" key="2">
    <source>
        <dbReference type="ARBA" id="ARBA00022679"/>
    </source>
</evidence>
<keyword evidence="1 3" id="KW-0489">Methyltransferase</keyword>
<dbReference type="Pfam" id="PF02574">
    <property type="entry name" value="S-methyl_trans"/>
    <property type="match status" value="1"/>
</dbReference>
<organism evidence="5 6">
    <name type="scientific">Roseibium hamelinense</name>
    <dbReference type="NCBI Taxonomy" id="150831"/>
    <lineage>
        <taxon>Bacteria</taxon>
        <taxon>Pseudomonadati</taxon>
        <taxon>Pseudomonadota</taxon>
        <taxon>Alphaproteobacteria</taxon>
        <taxon>Hyphomicrobiales</taxon>
        <taxon>Stappiaceae</taxon>
        <taxon>Roseibium</taxon>
    </lineage>
</organism>
<dbReference type="InterPro" id="IPR036589">
    <property type="entry name" value="HCY_dom_sf"/>
</dbReference>
<dbReference type="InterPro" id="IPR003726">
    <property type="entry name" value="HCY_dom"/>
</dbReference>
<evidence type="ECO:0000256" key="3">
    <source>
        <dbReference type="PROSITE-ProRule" id="PRU00333"/>
    </source>
</evidence>
<evidence type="ECO:0000313" key="6">
    <source>
        <dbReference type="Proteomes" id="UP000320593"/>
    </source>
</evidence>
<protein>
    <submittedName>
        <fullName evidence="5">Homocysteine S-methyltransferase</fullName>
    </submittedName>
</protein>
<dbReference type="GO" id="GO:0032259">
    <property type="term" value="P:methylation"/>
    <property type="evidence" value="ECO:0007669"/>
    <property type="project" value="UniProtKB-KW"/>
</dbReference>
<dbReference type="GO" id="GO:0009086">
    <property type="term" value="P:methionine biosynthetic process"/>
    <property type="evidence" value="ECO:0007669"/>
    <property type="project" value="InterPro"/>
</dbReference>
<accession>A0A562SUI9</accession>
<dbReference type="Gene3D" id="3.20.20.330">
    <property type="entry name" value="Homocysteine-binding-like domain"/>
    <property type="match status" value="1"/>
</dbReference>
<dbReference type="GO" id="GO:0008168">
    <property type="term" value="F:methyltransferase activity"/>
    <property type="evidence" value="ECO:0007669"/>
    <property type="project" value="UniProtKB-UniRule"/>
</dbReference>
<dbReference type="PROSITE" id="PS50970">
    <property type="entry name" value="HCY"/>
    <property type="match status" value="1"/>
</dbReference>
<dbReference type="RefSeq" id="WP_208995196.1">
    <property type="nucleotide sequence ID" value="NZ_SMLY01000042.1"/>
</dbReference>
<feature type="domain" description="Hcy-binding" evidence="4">
    <location>
        <begin position="1"/>
        <end position="290"/>
    </location>
</feature>
<feature type="binding site" evidence="3">
    <location>
        <position position="275"/>
    </location>
    <ligand>
        <name>Zn(2+)</name>
        <dbReference type="ChEBI" id="CHEBI:29105"/>
    </ligand>
</feature>
<dbReference type="EMBL" id="VLLF01000007">
    <property type="protein sequence ID" value="TWI84728.1"/>
    <property type="molecule type" value="Genomic_DNA"/>
</dbReference>
<dbReference type="PANTHER" id="PTHR11103">
    <property type="entry name" value="SLR1189 PROTEIN"/>
    <property type="match status" value="1"/>
</dbReference>
<dbReference type="AlphaFoldDB" id="A0A562SUI9"/>
<evidence type="ECO:0000313" key="5">
    <source>
        <dbReference type="EMBL" id="TWI84728.1"/>
    </source>
</evidence>
<dbReference type="GO" id="GO:0008270">
    <property type="term" value="F:zinc ion binding"/>
    <property type="evidence" value="ECO:0007669"/>
    <property type="project" value="InterPro"/>
</dbReference>
<comment type="cofactor">
    <cofactor evidence="3">
        <name>Zn(2+)</name>
        <dbReference type="ChEBI" id="CHEBI:29105"/>
    </cofactor>
</comment>
<dbReference type="SUPFAM" id="SSF82282">
    <property type="entry name" value="Homocysteine S-methyltransferase"/>
    <property type="match status" value="1"/>
</dbReference>
<gene>
    <name evidence="5" type="ORF">JM93_03064</name>
</gene>
<evidence type="ECO:0000259" key="4">
    <source>
        <dbReference type="PROSITE" id="PS50970"/>
    </source>
</evidence>
<proteinExistence type="predicted"/>
<sequence>MKNITILDGGMGQELVHRTGRAPSGLWSAALMRENPELVKQIHSDFFAAGAEIATANTYTLHRDRLRPAGLEHEFEQLHRLACTLACEARDAHGQGIVAGALGPLGWSYSHDGAPPPAQWAELYNEICALQLPYVDLFLIETIGSISHALSALHGASGHGKPVWLALTVDDADGTKLRSGESLEKVLGALQVQPPDCLLLNCSSPEAVTQGLTVLNGCAVPTGGYANGFTGIEHSFLRKGSSVSALSAREDLTPALYADQAEHWIASGAKVVGGCCEIGPAHIAELSRRFGTMASSSNPHDA</sequence>
<evidence type="ECO:0000256" key="1">
    <source>
        <dbReference type="ARBA" id="ARBA00022603"/>
    </source>
</evidence>
<keyword evidence="2 3" id="KW-0808">Transferase</keyword>
<dbReference type="Proteomes" id="UP000320593">
    <property type="component" value="Unassembled WGS sequence"/>
</dbReference>
<name>A0A562SUI9_9HYPH</name>
<keyword evidence="3" id="KW-0862">Zinc</keyword>
<keyword evidence="6" id="KW-1185">Reference proteome</keyword>
<dbReference type="PIRSF" id="PIRSF037505">
    <property type="entry name" value="Betaine_HMT"/>
    <property type="match status" value="1"/>
</dbReference>
<comment type="caution">
    <text evidence="5">The sequence shown here is derived from an EMBL/GenBank/DDBJ whole genome shotgun (WGS) entry which is preliminary data.</text>
</comment>
<keyword evidence="3" id="KW-0479">Metal-binding</keyword>
<feature type="binding site" evidence="3">
    <location>
        <position position="202"/>
    </location>
    <ligand>
        <name>Zn(2+)</name>
        <dbReference type="ChEBI" id="CHEBI:29105"/>
    </ligand>
</feature>
<dbReference type="PANTHER" id="PTHR11103:SF18">
    <property type="entry name" value="SLR1189 PROTEIN"/>
    <property type="match status" value="1"/>
</dbReference>
<feature type="binding site" evidence="3">
    <location>
        <position position="276"/>
    </location>
    <ligand>
        <name>Zn(2+)</name>
        <dbReference type="ChEBI" id="CHEBI:29105"/>
    </ligand>
</feature>
<reference evidence="5 6" key="1">
    <citation type="submission" date="2019-07" db="EMBL/GenBank/DDBJ databases">
        <title>Genomic Encyclopedia of Archaeal and Bacterial Type Strains, Phase II (KMG-II): from individual species to whole genera.</title>
        <authorList>
            <person name="Goeker M."/>
        </authorList>
    </citation>
    <scope>NUCLEOTIDE SEQUENCE [LARGE SCALE GENOMIC DNA]</scope>
    <source>
        <strain evidence="5 6">ATCC BAA-252</strain>
    </source>
</reference>
<dbReference type="InterPro" id="IPR017226">
    <property type="entry name" value="BHMT-like"/>
</dbReference>